<dbReference type="RefSeq" id="XP_009046033.1">
    <property type="nucleotide sequence ID" value="XM_009047785.1"/>
</dbReference>
<proteinExistence type="predicted"/>
<keyword evidence="2" id="KW-1185">Reference proteome</keyword>
<dbReference type="GO" id="GO:0005813">
    <property type="term" value="C:centrosome"/>
    <property type="evidence" value="ECO:0007669"/>
    <property type="project" value="TreeGrafter"/>
</dbReference>
<dbReference type="PANTHER" id="PTHR34439:SF1">
    <property type="entry name" value="CENTROBIN"/>
    <property type="match status" value="1"/>
</dbReference>
<dbReference type="Proteomes" id="UP000030746">
    <property type="component" value="Unassembled WGS sequence"/>
</dbReference>
<dbReference type="GO" id="GO:1902410">
    <property type="term" value="P:mitotic cytokinetic process"/>
    <property type="evidence" value="ECO:0007669"/>
    <property type="project" value="TreeGrafter"/>
</dbReference>
<dbReference type="GO" id="GO:0005814">
    <property type="term" value="C:centriole"/>
    <property type="evidence" value="ECO:0007669"/>
    <property type="project" value="TreeGrafter"/>
</dbReference>
<dbReference type="GO" id="GO:0051299">
    <property type="term" value="P:centrosome separation"/>
    <property type="evidence" value="ECO:0007669"/>
    <property type="project" value="TreeGrafter"/>
</dbReference>
<accession>V4AGR1</accession>
<dbReference type="EMBL" id="KB200071">
    <property type="protein sequence ID" value="ESP03234.1"/>
    <property type="molecule type" value="Genomic_DNA"/>
</dbReference>
<dbReference type="GO" id="GO:0007099">
    <property type="term" value="P:centriole replication"/>
    <property type="evidence" value="ECO:0007669"/>
    <property type="project" value="InterPro"/>
</dbReference>
<organism evidence="1 2">
    <name type="scientific">Lottia gigantea</name>
    <name type="common">Giant owl limpet</name>
    <dbReference type="NCBI Taxonomy" id="225164"/>
    <lineage>
        <taxon>Eukaryota</taxon>
        <taxon>Metazoa</taxon>
        <taxon>Spiralia</taxon>
        <taxon>Lophotrochozoa</taxon>
        <taxon>Mollusca</taxon>
        <taxon>Gastropoda</taxon>
        <taxon>Patellogastropoda</taxon>
        <taxon>Lottioidea</taxon>
        <taxon>Lottiidae</taxon>
        <taxon>Lottia</taxon>
    </lineage>
</organism>
<evidence type="ECO:0000313" key="1">
    <source>
        <dbReference type="EMBL" id="ESP03234.1"/>
    </source>
</evidence>
<protein>
    <submittedName>
        <fullName evidence="1">Uncharacterized protein</fullName>
    </submittedName>
</protein>
<dbReference type="GeneID" id="20241821"/>
<dbReference type="CTD" id="20241821"/>
<dbReference type="AlphaFoldDB" id="V4AGR1"/>
<dbReference type="KEGG" id="lgi:LOTGIDRAFT_171584"/>
<reference evidence="1 2" key="1">
    <citation type="journal article" date="2013" name="Nature">
        <title>Insights into bilaterian evolution from three spiralian genomes.</title>
        <authorList>
            <person name="Simakov O."/>
            <person name="Marletaz F."/>
            <person name="Cho S.J."/>
            <person name="Edsinger-Gonzales E."/>
            <person name="Havlak P."/>
            <person name="Hellsten U."/>
            <person name="Kuo D.H."/>
            <person name="Larsson T."/>
            <person name="Lv J."/>
            <person name="Arendt D."/>
            <person name="Savage R."/>
            <person name="Osoegawa K."/>
            <person name="de Jong P."/>
            <person name="Grimwood J."/>
            <person name="Chapman J.A."/>
            <person name="Shapiro H."/>
            <person name="Aerts A."/>
            <person name="Otillar R.P."/>
            <person name="Terry A.Y."/>
            <person name="Boore J.L."/>
            <person name="Grigoriev I.V."/>
            <person name="Lindberg D.R."/>
            <person name="Seaver E.C."/>
            <person name="Weisblat D.A."/>
            <person name="Putnam N.H."/>
            <person name="Rokhsar D.S."/>
        </authorList>
    </citation>
    <scope>NUCLEOTIDE SEQUENCE [LARGE SCALE GENOMIC DNA]</scope>
</reference>
<dbReference type="GO" id="GO:1902017">
    <property type="term" value="P:regulation of cilium assembly"/>
    <property type="evidence" value="ECO:0007669"/>
    <property type="project" value="InterPro"/>
</dbReference>
<dbReference type="OrthoDB" id="8190486at2759"/>
<dbReference type="HOGENOM" id="CLU_1541836_0_0_1"/>
<dbReference type="PANTHER" id="PTHR34439">
    <property type="entry name" value="CENTROBIN"/>
    <property type="match status" value="1"/>
</dbReference>
<gene>
    <name evidence="1" type="ORF">LOTGIDRAFT_171584</name>
</gene>
<name>V4AGR1_LOTGI</name>
<sequence>MASRSDGTIKQCPRTLGTMYHCEEQIQQLNSKLLESQQQVAVAISTDKKKDIMIEQLDKQLARVVEGWRKRELEKDEYLKVLMKEKGKMEESFQKQQLVQNNFDRKICEMEEKFQSERILFTEQLNTLEIRLINKTLHFGNDRFLFILSARYFAILLKRECVISEESDISRLNI</sequence>
<evidence type="ECO:0000313" key="2">
    <source>
        <dbReference type="Proteomes" id="UP000030746"/>
    </source>
</evidence>
<dbReference type="InterPro" id="IPR038923">
    <property type="entry name" value="Centrobin"/>
</dbReference>